<dbReference type="InterPro" id="IPR020845">
    <property type="entry name" value="AMP-binding_CS"/>
</dbReference>
<dbReference type="OrthoDB" id="10253115at2759"/>
<dbReference type="InterPro" id="IPR042099">
    <property type="entry name" value="ANL_N_sf"/>
</dbReference>
<name>A0A8K0QVQ2_9PLEO</name>
<dbReference type="PROSITE" id="PS00455">
    <property type="entry name" value="AMP_BINDING"/>
    <property type="match status" value="1"/>
</dbReference>
<dbReference type="PANTHER" id="PTHR43201:SF6">
    <property type="entry name" value="ACYL COA SYNTHETASE (EUROFUNG)"/>
    <property type="match status" value="1"/>
</dbReference>
<evidence type="ECO:0000259" key="2">
    <source>
        <dbReference type="Pfam" id="PF13193"/>
    </source>
</evidence>
<dbReference type="AlphaFoldDB" id="A0A8K0QVQ2"/>
<dbReference type="SUPFAM" id="SSF56801">
    <property type="entry name" value="Acetyl-CoA synthetase-like"/>
    <property type="match status" value="1"/>
</dbReference>
<keyword evidence="4" id="KW-1185">Reference proteome</keyword>
<dbReference type="InterPro" id="IPR000873">
    <property type="entry name" value="AMP-dep_synth/lig_dom"/>
</dbReference>
<proteinExistence type="predicted"/>
<dbReference type="GO" id="GO:0031956">
    <property type="term" value="F:medium-chain fatty acid-CoA ligase activity"/>
    <property type="evidence" value="ECO:0007669"/>
    <property type="project" value="TreeGrafter"/>
</dbReference>
<dbReference type="Proteomes" id="UP000813461">
    <property type="component" value="Unassembled WGS sequence"/>
</dbReference>
<dbReference type="GO" id="GO:0006631">
    <property type="term" value="P:fatty acid metabolic process"/>
    <property type="evidence" value="ECO:0007669"/>
    <property type="project" value="TreeGrafter"/>
</dbReference>
<dbReference type="Pfam" id="PF00501">
    <property type="entry name" value="AMP-binding"/>
    <property type="match status" value="1"/>
</dbReference>
<dbReference type="PANTHER" id="PTHR43201">
    <property type="entry name" value="ACYL-COA SYNTHETASE"/>
    <property type="match status" value="1"/>
</dbReference>
<evidence type="ECO:0008006" key="5">
    <source>
        <dbReference type="Google" id="ProtNLM"/>
    </source>
</evidence>
<dbReference type="Gene3D" id="3.30.300.30">
    <property type="match status" value="1"/>
</dbReference>
<evidence type="ECO:0000259" key="1">
    <source>
        <dbReference type="Pfam" id="PF00501"/>
    </source>
</evidence>
<evidence type="ECO:0000313" key="3">
    <source>
        <dbReference type="EMBL" id="KAH7072481.1"/>
    </source>
</evidence>
<dbReference type="EMBL" id="JAGMVJ010000023">
    <property type="protein sequence ID" value="KAH7072481.1"/>
    <property type="molecule type" value="Genomic_DNA"/>
</dbReference>
<dbReference type="Pfam" id="PF13193">
    <property type="entry name" value="AMP-binding_C"/>
    <property type="match status" value="1"/>
</dbReference>
<protein>
    <recommendedName>
        <fullName evidence="5">Acetyl-CoA synthetase-like protein</fullName>
    </recommendedName>
</protein>
<sequence>MPAPSLVHGPTDIPLWHKTIGGVLNEQVQRDGDKTAIVVPWQGVRCSFRDLQTRSERTARALLATGIQNGDMVAVKAGNRIEYIEFVLAAARIGCPLVVLNNTYTPNELISALERTATKVLLIASNVGSRSLFPHIDRVQSSATSGKLPNLKHIVTLPSRNPKDKYTVPLYQEFLKSADNVTIQQLQARESQVKDDDVVNVQFTSGTTGLPKAALLTHRNILNNGRFVGTRMHLTSSDIVCCPPPLFHCFGLVMGFLDTLSHGASIVFPSDSFDPSLTLDAIASEGCTALLGVPTMFYAQLELLPSKPYKITTVRVGLASGAPVPIALQQQLGKHMGMKCVLIAYGMTEVSPVSTMMDVSDPPERLIGGLGKPLPHNSVKIVNDKSEIVPRGTRGEICSSGYALMKGYLNNPSATAEAMRKDSDGRVWMHTGDEGMVDEEGYVHITGRIKDMIIRGGENIFPAEIEDRLLHHGAIAEVSVVGLPDQRYGEVVSAFLRLAASKTKPSNEEIQAWVGEALGRHKVPKWIFWVEESGAVKEFPKTGSGKHQKHILREVGRKLLKDEHRRWDGVERARL</sequence>
<comment type="caution">
    <text evidence="3">The sequence shown here is derived from an EMBL/GenBank/DDBJ whole genome shotgun (WGS) entry which is preliminary data.</text>
</comment>
<feature type="domain" description="AMP-dependent synthetase/ligase" evidence="1">
    <location>
        <begin position="25"/>
        <end position="409"/>
    </location>
</feature>
<dbReference type="Gene3D" id="3.40.50.12780">
    <property type="entry name" value="N-terminal domain of ligase-like"/>
    <property type="match status" value="1"/>
</dbReference>
<accession>A0A8K0QVQ2</accession>
<reference evidence="3" key="1">
    <citation type="journal article" date="2021" name="Nat. Commun.">
        <title>Genetic determinants of endophytism in the Arabidopsis root mycobiome.</title>
        <authorList>
            <person name="Mesny F."/>
            <person name="Miyauchi S."/>
            <person name="Thiergart T."/>
            <person name="Pickel B."/>
            <person name="Atanasova L."/>
            <person name="Karlsson M."/>
            <person name="Huettel B."/>
            <person name="Barry K.W."/>
            <person name="Haridas S."/>
            <person name="Chen C."/>
            <person name="Bauer D."/>
            <person name="Andreopoulos W."/>
            <person name="Pangilinan J."/>
            <person name="LaButti K."/>
            <person name="Riley R."/>
            <person name="Lipzen A."/>
            <person name="Clum A."/>
            <person name="Drula E."/>
            <person name="Henrissat B."/>
            <person name="Kohler A."/>
            <person name="Grigoriev I.V."/>
            <person name="Martin F.M."/>
            <person name="Hacquard S."/>
        </authorList>
    </citation>
    <scope>NUCLEOTIDE SEQUENCE</scope>
    <source>
        <strain evidence="3">MPI-SDFR-AT-0120</strain>
    </source>
</reference>
<feature type="domain" description="AMP-binding enzyme C-terminal" evidence="2">
    <location>
        <begin position="464"/>
        <end position="546"/>
    </location>
</feature>
<dbReference type="InterPro" id="IPR025110">
    <property type="entry name" value="AMP-bd_C"/>
</dbReference>
<evidence type="ECO:0000313" key="4">
    <source>
        <dbReference type="Proteomes" id="UP000813461"/>
    </source>
</evidence>
<gene>
    <name evidence="3" type="ORF">FB567DRAFT_204080</name>
</gene>
<dbReference type="InterPro" id="IPR045851">
    <property type="entry name" value="AMP-bd_C_sf"/>
</dbReference>
<organism evidence="3 4">
    <name type="scientific">Paraphoma chrysanthemicola</name>
    <dbReference type="NCBI Taxonomy" id="798071"/>
    <lineage>
        <taxon>Eukaryota</taxon>
        <taxon>Fungi</taxon>
        <taxon>Dikarya</taxon>
        <taxon>Ascomycota</taxon>
        <taxon>Pezizomycotina</taxon>
        <taxon>Dothideomycetes</taxon>
        <taxon>Pleosporomycetidae</taxon>
        <taxon>Pleosporales</taxon>
        <taxon>Pleosporineae</taxon>
        <taxon>Phaeosphaeriaceae</taxon>
        <taxon>Paraphoma</taxon>
    </lineage>
</organism>